<dbReference type="Gene3D" id="2.60.40.4070">
    <property type="match status" value="1"/>
</dbReference>
<dbReference type="AlphaFoldDB" id="A0A7V2F5A7"/>
<evidence type="ECO:0000256" key="1">
    <source>
        <dbReference type="SAM" id="SignalP"/>
    </source>
</evidence>
<protein>
    <recommendedName>
        <fullName evidence="3">FlgD Ig-like domain-containing protein</fullName>
    </recommendedName>
</protein>
<sequence length="1147" mass="129441">MQLKFFLRRLGQTASWMLAGLLLVVRVQAQEGSTIPPEYRGREDAVARGIMNGNLIETNYRNHGEMARWNDMPWGIWPKTIGGRHIDGIAVVVVGLVRGERAKWSQPPYNFWPPGTRDTLLNPVSIRYREAGTKVNPADGRVWGWLPLPGFHNPFRRDPVTNQRQPVPAISDDPSSWPPFWPDKLHIADDPGWPGRWNGMFGKGVFNADQESFYVMDDLSDAEYLIDPRTRRPNSQYGIYYPDPNDSTKGGLGLQVNVRLLQWANILAEDVMFMIYRITNLGKTNFGEVLADVPGQPQTGLYFAQFVDYGMGNEETDESAAFNPQLDVAYGWDHDGIGQHMTGGTYKLGYTGFAFLESPANDHDGLDNDEDGIVDEQRFGGPGFLIEGRDNIRAYVQANYNITLFERHYGPLENRRAYLAGRWWTGDEDLDWVGFDDANRNGVCDEGELLNDDVGRDGLGPYDIGYPGPDEGECDGQPSIGEPNFDELDVDESDQIGLTGFHLGTRPFYEAGDNLRDDSWMWARIRQSQFRLGQEPRQFVANVEPFLNFSSGPVELGSNETDFFSLGWIFGVDEQDFFKNRQTVQRIYDADYRFAQPPMMPTLKAEAGDGYVVLSWDTLALRSFDRFTQQFDFEGFKLYKATDPLFSDARVITNVYGVPTFYKPIAQWDLINEYSGTVPVLENTAFYDLGSNTGLQFSYIDRDVVNGKTYYYALVAYDHGFRPEPDELNPNPEPIDPQENVFSVNVDQAGNIRGHSPNVAIVTPRARAAGYVPAATNEDLSRPTEGIGTGRIEVTVVNSEAIRPDVVYRLTFADTTEGFGDVYRTTHFALYNATTNEVLIPRTPLIESPQTTVAADGFVITIYNDARAVNWNQTGWVGQDPETGQTVFRRNPRQLAGYQTNWVVSIEEDQGSNFSAPAYYEYEIWYADSLYRTPTRPYPGHLRGAYIPFWCRNLSTGQSCDLLVRDLNSNGQVDLPGDALVVADLRAGVHRFRYVLTFSVAGESIAPSPGNRIRISTFRPFSRNDYFQFTMRPGYVDTDLARKELEKIAVVPNPYIAAAEWEPRTQVQGRGPRRIQFIHLPERCTIRIFNMRGELVRKLEHQGVNGDGAAWWDLLTEDGQEVAYGVYIYHVEAPGIGEKVGKFAIVK</sequence>
<dbReference type="InterPro" id="IPR013783">
    <property type="entry name" value="Ig-like_fold"/>
</dbReference>
<evidence type="ECO:0000313" key="2">
    <source>
        <dbReference type="EMBL" id="HER95319.1"/>
    </source>
</evidence>
<dbReference type="EMBL" id="DSGB01000003">
    <property type="protein sequence ID" value="HER95319.1"/>
    <property type="molecule type" value="Genomic_DNA"/>
</dbReference>
<keyword evidence="1" id="KW-0732">Signal</keyword>
<evidence type="ECO:0008006" key="3">
    <source>
        <dbReference type="Google" id="ProtNLM"/>
    </source>
</evidence>
<gene>
    <name evidence="2" type="ORF">ENO59_02195</name>
</gene>
<dbReference type="Gene3D" id="2.60.40.10">
    <property type="entry name" value="Immunoglobulins"/>
    <property type="match status" value="1"/>
</dbReference>
<accession>A0A7V2F5A7</accession>
<comment type="caution">
    <text evidence="2">The sequence shown here is derived from an EMBL/GenBank/DDBJ whole genome shotgun (WGS) entry which is preliminary data.</text>
</comment>
<name>A0A7V2F5A7_RHOMR</name>
<feature type="signal peptide" evidence="1">
    <location>
        <begin position="1"/>
        <end position="29"/>
    </location>
</feature>
<proteinExistence type="predicted"/>
<organism evidence="2">
    <name type="scientific">Rhodothermus marinus</name>
    <name type="common">Rhodothermus obamensis</name>
    <dbReference type="NCBI Taxonomy" id="29549"/>
    <lineage>
        <taxon>Bacteria</taxon>
        <taxon>Pseudomonadati</taxon>
        <taxon>Rhodothermota</taxon>
        <taxon>Rhodothermia</taxon>
        <taxon>Rhodothermales</taxon>
        <taxon>Rhodothermaceae</taxon>
        <taxon>Rhodothermus</taxon>
    </lineage>
</organism>
<feature type="chain" id="PRO_5031328099" description="FlgD Ig-like domain-containing protein" evidence="1">
    <location>
        <begin position="30"/>
        <end position="1147"/>
    </location>
</feature>
<reference evidence="2" key="1">
    <citation type="journal article" date="2020" name="mSystems">
        <title>Genome- and Community-Level Interaction Insights into Carbon Utilization and Element Cycling Functions of Hydrothermarchaeota in Hydrothermal Sediment.</title>
        <authorList>
            <person name="Zhou Z."/>
            <person name="Liu Y."/>
            <person name="Xu W."/>
            <person name="Pan J."/>
            <person name="Luo Z.H."/>
            <person name="Li M."/>
        </authorList>
    </citation>
    <scope>NUCLEOTIDE SEQUENCE [LARGE SCALE GENOMIC DNA]</scope>
    <source>
        <strain evidence="2">SpSt-143</strain>
    </source>
</reference>